<reference evidence="2" key="2">
    <citation type="submission" date="2024-04" db="EMBL/GenBank/DDBJ databases">
        <authorList>
            <person name="Chen Y."/>
            <person name="Shah S."/>
            <person name="Dougan E. K."/>
            <person name="Thang M."/>
            <person name="Chan C."/>
        </authorList>
    </citation>
    <scope>NUCLEOTIDE SEQUENCE [LARGE SCALE GENOMIC DNA]</scope>
</reference>
<name>A0A9P1FJI3_9DINO</name>
<accession>A0A9P1FJI3</accession>
<reference evidence="1" key="1">
    <citation type="submission" date="2022-10" db="EMBL/GenBank/DDBJ databases">
        <authorList>
            <person name="Chen Y."/>
            <person name="Dougan E. K."/>
            <person name="Chan C."/>
            <person name="Rhodes N."/>
            <person name="Thang M."/>
        </authorList>
    </citation>
    <scope>NUCLEOTIDE SEQUENCE</scope>
</reference>
<keyword evidence="3" id="KW-1185">Reference proteome</keyword>
<dbReference type="Proteomes" id="UP001152797">
    <property type="component" value="Unassembled WGS sequence"/>
</dbReference>
<dbReference type="AlphaFoldDB" id="A0A9P1FJI3"/>
<evidence type="ECO:0000313" key="3">
    <source>
        <dbReference type="Proteomes" id="UP001152797"/>
    </source>
</evidence>
<organism evidence="1">
    <name type="scientific">Cladocopium goreaui</name>
    <dbReference type="NCBI Taxonomy" id="2562237"/>
    <lineage>
        <taxon>Eukaryota</taxon>
        <taxon>Sar</taxon>
        <taxon>Alveolata</taxon>
        <taxon>Dinophyceae</taxon>
        <taxon>Suessiales</taxon>
        <taxon>Symbiodiniaceae</taxon>
        <taxon>Cladocopium</taxon>
    </lineage>
</organism>
<proteinExistence type="predicted"/>
<evidence type="ECO:0000313" key="2">
    <source>
        <dbReference type="EMBL" id="CAL1131636.1"/>
    </source>
</evidence>
<comment type="caution">
    <text evidence="1">The sequence shown here is derived from an EMBL/GenBank/DDBJ whole genome shotgun (WGS) entry which is preliminary data.</text>
</comment>
<evidence type="ECO:0000313" key="1">
    <source>
        <dbReference type="EMBL" id="CAI3978261.1"/>
    </source>
</evidence>
<dbReference type="EMBL" id="CAMXCT010000399">
    <property type="protein sequence ID" value="CAI3978261.1"/>
    <property type="molecule type" value="Genomic_DNA"/>
</dbReference>
<dbReference type="EMBL" id="CAMXCT030000399">
    <property type="protein sequence ID" value="CAL4765573.1"/>
    <property type="molecule type" value="Genomic_DNA"/>
</dbReference>
<gene>
    <name evidence="1" type="ORF">C1SCF055_LOCUS6328</name>
</gene>
<dbReference type="EMBL" id="CAMXCT020000399">
    <property type="protein sequence ID" value="CAL1131636.1"/>
    <property type="molecule type" value="Genomic_DNA"/>
</dbReference>
<sequence length="64" mass="7382">MESMARIGIALSARALQLMQPMRQRHPCSSFSPRWRSCFTRWGQQLRGCCLFLFPLGPLFCGFT</sequence>
<protein>
    <submittedName>
        <fullName evidence="1">Uncharacterized protein</fullName>
    </submittedName>
</protein>